<accession>A0A380T8I0</accession>
<sequence length="210" mass="22983">MANLITLLRLLLLCLLVAMAYWASPAVQLASAPLLVLIIALDGLDGYVARRLGEVSVFGSIFDVVADRVVENVLWLVLGDLGLVPLWVAIVFLVRGAVVDTIRYTSRKPGTTVFGMMVSPWGQFIVGGRLMRGLYGTVKALTFGWVLFCQPWPVLEPAVWDKWAQTADAVTMTLVIASVVLCLVRGLPVVIEFLVGHSMIGRLQVSFRSR</sequence>
<dbReference type="PROSITE" id="PS00379">
    <property type="entry name" value="CDP_ALCOHOL_P_TRANSF"/>
    <property type="match status" value="1"/>
</dbReference>
<keyword evidence="2" id="KW-0472">Membrane</keyword>
<gene>
    <name evidence="3" type="ORF">DF3PB_100004</name>
</gene>
<dbReference type="InterPro" id="IPR043130">
    <property type="entry name" value="CDP-OH_PTrfase_TM_dom"/>
</dbReference>
<keyword evidence="1 3" id="KW-0808">Transferase</keyword>
<keyword evidence="2" id="KW-1133">Transmembrane helix</keyword>
<dbReference type="GO" id="GO:0016020">
    <property type="term" value="C:membrane"/>
    <property type="evidence" value="ECO:0007669"/>
    <property type="project" value="InterPro"/>
</dbReference>
<evidence type="ECO:0000313" key="3">
    <source>
        <dbReference type="EMBL" id="SUS03508.1"/>
    </source>
</evidence>
<dbReference type="InterPro" id="IPR000462">
    <property type="entry name" value="CDP-OH_P_trans"/>
</dbReference>
<dbReference type="AlphaFoldDB" id="A0A380T8I0"/>
<dbReference type="EMBL" id="UIDG01000002">
    <property type="protein sequence ID" value="SUS03508.1"/>
    <property type="molecule type" value="Genomic_DNA"/>
</dbReference>
<name>A0A380T8I0_9ZZZZ</name>
<feature type="transmembrane region" description="Helical" evidence="2">
    <location>
        <begin position="133"/>
        <end position="154"/>
    </location>
</feature>
<feature type="transmembrane region" description="Helical" evidence="2">
    <location>
        <begin position="174"/>
        <end position="195"/>
    </location>
</feature>
<dbReference type="GO" id="GO:0008654">
    <property type="term" value="P:phospholipid biosynthetic process"/>
    <property type="evidence" value="ECO:0007669"/>
    <property type="project" value="InterPro"/>
</dbReference>
<dbReference type="Gene3D" id="1.20.120.1760">
    <property type="match status" value="1"/>
</dbReference>
<evidence type="ECO:0000256" key="2">
    <source>
        <dbReference type="SAM" id="Phobius"/>
    </source>
</evidence>
<keyword evidence="2" id="KW-0812">Transmembrane</keyword>
<feature type="transmembrane region" description="Helical" evidence="2">
    <location>
        <begin position="73"/>
        <end position="98"/>
    </location>
</feature>
<dbReference type="GO" id="GO:0016780">
    <property type="term" value="F:phosphotransferase activity, for other substituted phosphate groups"/>
    <property type="evidence" value="ECO:0007669"/>
    <property type="project" value="InterPro"/>
</dbReference>
<evidence type="ECO:0000256" key="1">
    <source>
        <dbReference type="ARBA" id="ARBA00022679"/>
    </source>
</evidence>
<dbReference type="Pfam" id="PF01066">
    <property type="entry name" value="CDP-OH_P_transf"/>
    <property type="match status" value="1"/>
</dbReference>
<protein>
    <submittedName>
        <fullName evidence="3">CDP-alcohol phosphatidyltransferase</fullName>
    </submittedName>
</protein>
<reference evidence="3" key="1">
    <citation type="submission" date="2018-07" db="EMBL/GenBank/DDBJ databases">
        <authorList>
            <person name="Quirk P.G."/>
            <person name="Krulwich T.A."/>
        </authorList>
    </citation>
    <scope>NUCLEOTIDE SEQUENCE</scope>
</reference>
<proteinExistence type="predicted"/>
<organism evidence="3">
    <name type="scientific">metagenome</name>
    <dbReference type="NCBI Taxonomy" id="256318"/>
    <lineage>
        <taxon>unclassified sequences</taxon>
        <taxon>metagenomes</taxon>
    </lineage>
</organism>
<dbReference type="InterPro" id="IPR048254">
    <property type="entry name" value="CDP_ALCOHOL_P_TRANSF_CS"/>
</dbReference>